<comment type="caution">
    <text evidence="3">The sequence shown here is derived from an EMBL/GenBank/DDBJ whole genome shotgun (WGS) entry which is preliminary data.</text>
</comment>
<reference evidence="3" key="1">
    <citation type="journal article" date="2014" name="Int. J. Syst. Evol. Microbiol.">
        <title>Complete genome sequence of Corynebacterium casei LMG S-19264T (=DSM 44701T), isolated from a smear-ripened cheese.</title>
        <authorList>
            <consortium name="US DOE Joint Genome Institute (JGI-PGF)"/>
            <person name="Walter F."/>
            <person name="Albersmeier A."/>
            <person name="Kalinowski J."/>
            <person name="Ruckert C."/>
        </authorList>
    </citation>
    <scope>NUCLEOTIDE SEQUENCE</scope>
    <source>
        <strain evidence="3">VKM B-1513</strain>
    </source>
</reference>
<evidence type="ECO:0000313" key="3">
    <source>
        <dbReference type="EMBL" id="GLK52198.1"/>
    </source>
</evidence>
<dbReference type="AlphaFoldDB" id="A0A9W6MNK6"/>
<keyword evidence="4" id="KW-1185">Reference proteome</keyword>
<dbReference type="PANTHER" id="PTHR37953">
    <property type="entry name" value="UPF0127 PROTEIN MJ1496"/>
    <property type="match status" value="1"/>
</dbReference>
<accession>A0A9W6MNK6</accession>
<dbReference type="Gene3D" id="2.60.120.1140">
    <property type="entry name" value="Protein of unknown function DUF192"/>
    <property type="match status" value="1"/>
</dbReference>
<protein>
    <recommendedName>
        <fullName evidence="5">DUF192 domain-containing protein</fullName>
    </recommendedName>
</protein>
<evidence type="ECO:0000256" key="1">
    <source>
        <dbReference type="SAM" id="MobiDB-lite"/>
    </source>
</evidence>
<dbReference type="Proteomes" id="UP001143486">
    <property type="component" value="Unassembled WGS sequence"/>
</dbReference>
<evidence type="ECO:0000313" key="4">
    <source>
        <dbReference type="Proteomes" id="UP001143486"/>
    </source>
</evidence>
<dbReference type="Pfam" id="PF02643">
    <property type="entry name" value="DUF192"/>
    <property type="match status" value="1"/>
</dbReference>
<sequence>MRSLILSLLVGLSAPAWAQDAEPAAATPDATVSGPTAEASAIAFDGPEPVIIDSADGRHVFTAELATTPEQLERGLMWRETLDPDAGMLFHYSPPRRTAMWMENTLIDLDLVFIAPDGEIVKIVGHAQAGSRRSLASDAVVAGVLELPAGRTFELGIRPGDTVRHAFFGNVDEGEDDAAPAAEETAEETSEDTDAEAAGEADTDTPAQDTPEDAQ</sequence>
<dbReference type="PANTHER" id="PTHR37953:SF1">
    <property type="entry name" value="UPF0127 PROTEIN MJ1496"/>
    <property type="match status" value="1"/>
</dbReference>
<proteinExistence type="predicted"/>
<reference evidence="3" key="2">
    <citation type="submission" date="2023-01" db="EMBL/GenBank/DDBJ databases">
        <authorList>
            <person name="Sun Q."/>
            <person name="Evtushenko L."/>
        </authorList>
    </citation>
    <scope>NUCLEOTIDE SEQUENCE</scope>
    <source>
        <strain evidence="3">VKM B-1513</strain>
    </source>
</reference>
<name>A0A9W6MNK6_9PROT</name>
<evidence type="ECO:0008006" key="5">
    <source>
        <dbReference type="Google" id="ProtNLM"/>
    </source>
</evidence>
<feature type="chain" id="PRO_5040941565" description="DUF192 domain-containing protein" evidence="2">
    <location>
        <begin position="19"/>
        <end position="215"/>
    </location>
</feature>
<dbReference type="InterPro" id="IPR003795">
    <property type="entry name" value="DUF192"/>
</dbReference>
<organism evidence="3 4">
    <name type="scientific">Maricaulis virginensis</name>
    <dbReference type="NCBI Taxonomy" id="144022"/>
    <lineage>
        <taxon>Bacteria</taxon>
        <taxon>Pseudomonadati</taxon>
        <taxon>Pseudomonadota</taxon>
        <taxon>Alphaproteobacteria</taxon>
        <taxon>Maricaulales</taxon>
        <taxon>Maricaulaceae</taxon>
        <taxon>Maricaulis</taxon>
    </lineage>
</organism>
<feature type="region of interest" description="Disordered" evidence="1">
    <location>
        <begin position="172"/>
        <end position="215"/>
    </location>
</feature>
<keyword evidence="2" id="KW-0732">Signal</keyword>
<feature type="compositionally biased region" description="Acidic residues" evidence="1">
    <location>
        <begin position="172"/>
        <end position="203"/>
    </location>
</feature>
<dbReference type="InterPro" id="IPR038695">
    <property type="entry name" value="Saro_0823-like_sf"/>
</dbReference>
<gene>
    <name evidence="3" type="ORF">GCM10017621_17060</name>
</gene>
<dbReference type="EMBL" id="BSFE01000004">
    <property type="protein sequence ID" value="GLK52198.1"/>
    <property type="molecule type" value="Genomic_DNA"/>
</dbReference>
<feature type="signal peptide" evidence="2">
    <location>
        <begin position="1"/>
        <end position="18"/>
    </location>
</feature>
<evidence type="ECO:0000256" key="2">
    <source>
        <dbReference type="SAM" id="SignalP"/>
    </source>
</evidence>